<accession>A0A4C1T6C8</accession>
<evidence type="ECO:0000256" key="1">
    <source>
        <dbReference type="ARBA" id="ARBA00022460"/>
    </source>
</evidence>
<dbReference type="InterPro" id="IPR031311">
    <property type="entry name" value="CHIT_BIND_RR_consensus"/>
</dbReference>
<dbReference type="Pfam" id="PF00379">
    <property type="entry name" value="Chitin_bind_4"/>
    <property type="match status" value="1"/>
</dbReference>
<dbReference type="PRINTS" id="PR00947">
    <property type="entry name" value="CUTICLE"/>
</dbReference>
<keyword evidence="1 3" id="KW-0193">Cuticle</keyword>
<dbReference type="GO" id="GO:0042302">
    <property type="term" value="F:structural constituent of cuticle"/>
    <property type="evidence" value="ECO:0007669"/>
    <property type="project" value="UniProtKB-UniRule"/>
</dbReference>
<name>A0A4C1T6C8_EUMVA</name>
<organism evidence="4 5">
    <name type="scientific">Eumeta variegata</name>
    <name type="common">Bagworm moth</name>
    <name type="synonym">Eumeta japonica</name>
    <dbReference type="NCBI Taxonomy" id="151549"/>
    <lineage>
        <taxon>Eukaryota</taxon>
        <taxon>Metazoa</taxon>
        <taxon>Ecdysozoa</taxon>
        <taxon>Arthropoda</taxon>
        <taxon>Hexapoda</taxon>
        <taxon>Insecta</taxon>
        <taxon>Pterygota</taxon>
        <taxon>Neoptera</taxon>
        <taxon>Endopterygota</taxon>
        <taxon>Lepidoptera</taxon>
        <taxon>Glossata</taxon>
        <taxon>Ditrysia</taxon>
        <taxon>Tineoidea</taxon>
        <taxon>Psychidae</taxon>
        <taxon>Oiketicinae</taxon>
        <taxon>Eumeta</taxon>
    </lineage>
</organism>
<keyword evidence="5" id="KW-1185">Reference proteome</keyword>
<dbReference type="GO" id="GO:0031012">
    <property type="term" value="C:extracellular matrix"/>
    <property type="evidence" value="ECO:0007669"/>
    <property type="project" value="TreeGrafter"/>
</dbReference>
<evidence type="ECO:0000313" key="5">
    <source>
        <dbReference type="Proteomes" id="UP000299102"/>
    </source>
</evidence>
<dbReference type="EMBL" id="BGZK01004562">
    <property type="protein sequence ID" value="GBP09684.1"/>
    <property type="molecule type" value="Genomic_DNA"/>
</dbReference>
<reference evidence="4 5" key="1">
    <citation type="journal article" date="2019" name="Commun. Biol.">
        <title>The bagworm genome reveals a unique fibroin gene that provides high tensile strength.</title>
        <authorList>
            <person name="Kono N."/>
            <person name="Nakamura H."/>
            <person name="Ohtoshi R."/>
            <person name="Tomita M."/>
            <person name="Numata K."/>
            <person name="Arakawa K."/>
        </authorList>
    </citation>
    <scope>NUCLEOTIDE SEQUENCE [LARGE SCALE GENOMIC DNA]</scope>
</reference>
<dbReference type="PROSITE" id="PS00233">
    <property type="entry name" value="CHIT_BIND_RR_1"/>
    <property type="match status" value="1"/>
</dbReference>
<dbReference type="GO" id="GO:0005615">
    <property type="term" value="C:extracellular space"/>
    <property type="evidence" value="ECO:0007669"/>
    <property type="project" value="TreeGrafter"/>
</dbReference>
<dbReference type="PANTHER" id="PTHR12236">
    <property type="entry name" value="STRUCTURAL CONTITUENT OF CUTICLE"/>
    <property type="match status" value="1"/>
</dbReference>
<gene>
    <name evidence="4" type="ORF">EVAR_73525_1</name>
</gene>
<dbReference type="PROSITE" id="PS51155">
    <property type="entry name" value="CHIT_BIND_RR_2"/>
    <property type="match status" value="1"/>
</dbReference>
<evidence type="ECO:0000256" key="2">
    <source>
        <dbReference type="ARBA" id="ARBA00022729"/>
    </source>
</evidence>
<sequence length="953" mass="96455">MLLRLRIAGVKFSVAPAGPTVLKTTLGSSSPLASSSGTSVMVHAVVPMSGSYICQRSSNAAFGTQSLHGKTLTPTAAVYAPSLEVSAYGKSSGGVSHQYVSTPAKIATYAAPLASQYISSPAKLAQYSAAHLAQGGVSHQYVSKPAAPITGYVAPVVAKAQPAYVAPAVAKVATYSAPAYVAPVVGKVATYQYPHAAPVVAKVASYSGEIGGALSHQYVSKPTAHITGYAAPAVAKVATYSAIPAAPSVVKVSGYAGESSAHFSSSGGGAVSHQYVSRPAAHITGYAAAPAVAKVATYSAPAVAISKVATYAAPAVVKVGGYAGESSAHFSSSSGGAVSHQYVSKPTAHITGYAAAPAIAKVATYAAPAVVKIGGYTGEVQTTLVQVVEFVTLLSGSSGAISHQYLSKPAPQSIAYAAPAVEKVVPLAAPAVLAAPAAVKLAGSSLHYVEEEEGAVSHQYVSKPAAHITGYTAPAVAKVATYSAPNVAVPAAAKVATYSTPPWLMLCCSGCGSVIAAPAVAKVAAPAVAKVASYAGDGSTHFSSGTAAGHGAISHQFNLNPLLASSSVSRYGTHGTISQQYLAKPVQLGQYAVEGGAKYASHGAVSHQYVSKPAVATTLVTAPATAKLSYGAKLASVEGIGAHQYLAQPLTTKLTGGYGKLDTSSLHTSSIYEGTGHGGTVSQQYVSKSGAYFTPIVVAGSGHLATGSGKYSALNSGYITSGAHGAVSHQYISQPSLVKGAHLIAKPLAAPSLHLTGGGGAGTVYTTGSGALSHQHISKQGLGLASIHRGSLSGAGLHGIAGDHGILDHLGPLAGYDHGIGGIGPLGAGFYRYAPAVPAISSHVLSPTAYLKSAPVIQPAKIKLMTEKHLEYFNDHPRYAFEYGVTDPTTGDIKHQREERDGDVVRGEYSLVEPDGNVRTVKYYADWETGFHAEVINSRDAVKTLKKRAASKS</sequence>
<comment type="caution">
    <text evidence="4">The sequence shown here is derived from an EMBL/GenBank/DDBJ whole genome shotgun (WGS) entry which is preliminary data.</text>
</comment>
<keyword evidence="2" id="KW-0732">Signal</keyword>
<dbReference type="InterPro" id="IPR000618">
    <property type="entry name" value="Insect_cuticle"/>
</dbReference>
<dbReference type="STRING" id="151549.A0A4C1T6C8"/>
<dbReference type="InterPro" id="IPR051217">
    <property type="entry name" value="Insect_Cuticle_Struc_Prot"/>
</dbReference>
<dbReference type="AlphaFoldDB" id="A0A4C1T6C8"/>
<dbReference type="OrthoDB" id="6510765at2759"/>
<protein>
    <submittedName>
        <fullName evidence="4">Cuticle protein 19</fullName>
    </submittedName>
</protein>
<evidence type="ECO:0000313" key="4">
    <source>
        <dbReference type="EMBL" id="GBP09684.1"/>
    </source>
</evidence>
<evidence type="ECO:0000256" key="3">
    <source>
        <dbReference type="PROSITE-ProRule" id="PRU00497"/>
    </source>
</evidence>
<dbReference type="Proteomes" id="UP000299102">
    <property type="component" value="Unassembled WGS sequence"/>
</dbReference>
<dbReference type="PANTHER" id="PTHR12236:SF95">
    <property type="entry name" value="CUTICULAR PROTEIN 76BD, ISOFORM C-RELATED"/>
    <property type="match status" value="1"/>
</dbReference>
<proteinExistence type="predicted"/>